<proteinExistence type="predicted"/>
<dbReference type="InterPro" id="IPR011990">
    <property type="entry name" value="TPR-like_helical_dom_sf"/>
</dbReference>
<evidence type="ECO:0000256" key="1">
    <source>
        <dbReference type="SAM" id="MobiDB-lite"/>
    </source>
</evidence>
<evidence type="ECO:0000313" key="3">
    <source>
        <dbReference type="EMBL" id="CAD8580058.1"/>
    </source>
</evidence>
<organism evidence="3">
    <name type="scientific">Ostreococcus mediterraneus</name>
    <dbReference type="NCBI Taxonomy" id="1486918"/>
    <lineage>
        <taxon>Eukaryota</taxon>
        <taxon>Viridiplantae</taxon>
        <taxon>Chlorophyta</taxon>
        <taxon>Mamiellophyceae</taxon>
        <taxon>Mamiellales</taxon>
        <taxon>Bathycoccaceae</taxon>
        <taxon>Ostreococcus</taxon>
    </lineage>
</organism>
<feature type="region of interest" description="Disordered" evidence="1">
    <location>
        <begin position="120"/>
        <end position="144"/>
    </location>
</feature>
<dbReference type="AlphaFoldDB" id="A0A6U0DZ17"/>
<evidence type="ECO:0000313" key="2">
    <source>
        <dbReference type="EMBL" id="CAD8580056.1"/>
    </source>
</evidence>
<dbReference type="EMBL" id="HBEW01003167">
    <property type="protein sequence ID" value="CAD8580056.1"/>
    <property type="molecule type" value="Transcribed_RNA"/>
</dbReference>
<protein>
    <recommendedName>
        <fullName evidence="4">Tetratricopeptide repeat</fullName>
    </recommendedName>
</protein>
<reference evidence="3" key="1">
    <citation type="submission" date="2021-01" db="EMBL/GenBank/DDBJ databases">
        <authorList>
            <person name="Corre E."/>
            <person name="Pelletier E."/>
            <person name="Niang G."/>
            <person name="Scheremetjew M."/>
            <person name="Finn R."/>
            <person name="Kale V."/>
            <person name="Holt S."/>
            <person name="Cochrane G."/>
            <person name="Meng A."/>
            <person name="Brown T."/>
            <person name="Cohen L."/>
        </authorList>
    </citation>
    <scope>NUCLEOTIDE SEQUENCE</scope>
    <source>
        <strain evidence="3">Clade-D-RCC2572</strain>
    </source>
</reference>
<dbReference type="SMART" id="SM00028">
    <property type="entry name" value="TPR"/>
    <property type="match status" value="2"/>
</dbReference>
<gene>
    <name evidence="2" type="ORF">OMED0929_LOCUS2597</name>
    <name evidence="3" type="ORF">OMED0929_LOCUS2598</name>
</gene>
<dbReference type="InterPro" id="IPR019734">
    <property type="entry name" value="TPR_rpt"/>
</dbReference>
<feature type="compositionally biased region" description="Low complexity" evidence="1">
    <location>
        <begin position="135"/>
        <end position="144"/>
    </location>
</feature>
<name>A0A6U0DZ17_9CHLO</name>
<dbReference type="EMBL" id="HBEW01003168">
    <property type="protein sequence ID" value="CAD8580058.1"/>
    <property type="molecule type" value="Transcribed_RNA"/>
</dbReference>
<sequence length="672" mass="72257">MSAAIERMFDRWVHEASVVVPGGANASSMSSSVMSRDAARLAEKIALATPKEAALSPTSVEGTIVHALRALGDAEKLRMEKKYVESIEGYSRALARNAEAWMNAGDELSELVASQCGLVTTSSTPSSSVDEKSKSSSSSSKAVSHAGKRGRTCSVAAYRACSATALSGRALSKMALGSWSEAIRDCEAAIDAAPDYALVHERFAEVLTATEAAGDLARAYADNARALRELLDETAQTSAAARMTRPASFEGDSADESSVALATSRALAKTMAAGEWVHARRLALHGGGVMFASTDSDDVERMYEDRVLFLERAKVIFMRKYAEIRAATATSSASAKTTVDANLVSWLDNAFALAGFDDMSAYERANVCLSIGNIFSWVGDFSGAAELFSCGIQVVVTSQDDSAALDELEPILENNRALCQLRAGNFAKAQKNVRKLMRGEKRKEFACGFLRIAEVACVREEWDMAEQSYRIAGRFGAELQVRHKIVLTQRAALENKPTLVDIEQLEELDKIQDGKEAEFAETPRFANGGEAATAFSKPPSFRKQNSLTDVDNDPLLFAEATQELLDELENGDGCGTPDSQSSAEASKLFSGGGARSLKLCDVMADLAGNSSPRRGLRKRKARDEACSCAEVFNYFGWGSMDASEARANSIEDQVFLATLLTDVDDNAMQVDT</sequence>
<accession>A0A6U0DZ17</accession>
<dbReference type="Gene3D" id="1.25.40.10">
    <property type="entry name" value="Tetratricopeptide repeat domain"/>
    <property type="match status" value="2"/>
</dbReference>
<evidence type="ECO:0008006" key="4">
    <source>
        <dbReference type="Google" id="ProtNLM"/>
    </source>
</evidence>
<dbReference type="SUPFAM" id="SSF48452">
    <property type="entry name" value="TPR-like"/>
    <property type="match status" value="2"/>
</dbReference>